<proteinExistence type="predicted"/>
<accession>A5GFE1</accession>
<organism evidence="1 2">
    <name type="scientific">Geotalea uraniireducens (strain Rf4)</name>
    <name type="common">Geobacter uraniireducens</name>
    <dbReference type="NCBI Taxonomy" id="351605"/>
    <lineage>
        <taxon>Bacteria</taxon>
        <taxon>Pseudomonadati</taxon>
        <taxon>Thermodesulfobacteriota</taxon>
        <taxon>Desulfuromonadia</taxon>
        <taxon>Geobacterales</taxon>
        <taxon>Geobacteraceae</taxon>
        <taxon>Geotalea</taxon>
    </lineage>
</organism>
<dbReference type="EMBL" id="CP000698">
    <property type="protein sequence ID" value="ABQ26146.1"/>
    <property type="molecule type" value="Genomic_DNA"/>
</dbReference>
<gene>
    <name evidence="1" type="ordered locus">Gura_1956</name>
</gene>
<protein>
    <submittedName>
        <fullName evidence="1">Uncharacterized protein</fullName>
    </submittedName>
</protein>
<reference evidence="1 2" key="1">
    <citation type="submission" date="2007-05" db="EMBL/GenBank/DDBJ databases">
        <title>Complete sequence of Geobacter uraniireducens Rf4.</title>
        <authorList>
            <consortium name="US DOE Joint Genome Institute"/>
            <person name="Copeland A."/>
            <person name="Lucas S."/>
            <person name="Lapidus A."/>
            <person name="Barry K."/>
            <person name="Detter J.C."/>
            <person name="Glavina del Rio T."/>
            <person name="Hammon N."/>
            <person name="Israni S."/>
            <person name="Dalin E."/>
            <person name="Tice H."/>
            <person name="Pitluck S."/>
            <person name="Chertkov O."/>
            <person name="Brettin T."/>
            <person name="Bruce D."/>
            <person name="Han C."/>
            <person name="Schmutz J."/>
            <person name="Larimer F."/>
            <person name="Land M."/>
            <person name="Hauser L."/>
            <person name="Kyrpides N."/>
            <person name="Mikhailova N."/>
            <person name="Shelobolina E."/>
            <person name="Aklujkar M."/>
            <person name="Lovley D."/>
            <person name="Richardson P."/>
        </authorList>
    </citation>
    <scope>NUCLEOTIDE SEQUENCE [LARGE SCALE GENOMIC DNA]</scope>
    <source>
        <strain evidence="1 2">Rf4</strain>
    </source>
</reference>
<sequence length="116" mass="13811">MTGGEMMKIIREKKTAEQCFIKWWRKEEDFIDFDLIERFESNVGKDEEFGGFELIDMQQMWDHVKELCGDRISKTLKDGEEVVQWTRGDKKPHSLPYKPKTLLDILDFETKGNYVD</sequence>
<keyword evidence="2" id="KW-1185">Reference proteome</keyword>
<evidence type="ECO:0000313" key="1">
    <source>
        <dbReference type="EMBL" id="ABQ26146.1"/>
    </source>
</evidence>
<dbReference type="KEGG" id="gur:Gura_1956"/>
<evidence type="ECO:0000313" key="2">
    <source>
        <dbReference type="Proteomes" id="UP000006695"/>
    </source>
</evidence>
<dbReference type="RefSeq" id="WP_011938849.1">
    <property type="nucleotide sequence ID" value="NC_009483.1"/>
</dbReference>
<dbReference type="Proteomes" id="UP000006695">
    <property type="component" value="Chromosome"/>
</dbReference>
<dbReference type="OrthoDB" id="5396725at2"/>
<dbReference type="AlphaFoldDB" id="A5GFE1"/>
<dbReference type="HOGENOM" id="CLU_2093358_0_0_7"/>
<name>A5GFE1_GEOUR</name>